<feature type="region of interest" description="Disordered" evidence="1">
    <location>
        <begin position="111"/>
        <end position="168"/>
    </location>
</feature>
<sequence>MTSPHLLIPTATPAATKSLATSVATKATTTSAQPGATSTTIVVHVPKVPTAARTTSPNARALPDHVTAQRVRDMARKSDAEKARTARLERARVREMWRGVFKPFVVGHWQKGRGRRGNSTGWTVGRERERGRMAGKRPREEDGREKERYIKKKKKDVEKKKRKPVTLS</sequence>
<dbReference type="AlphaFoldDB" id="A0A4U7B3G2"/>
<proteinExistence type="predicted"/>
<reference evidence="2 3" key="1">
    <citation type="submission" date="2018-02" db="EMBL/GenBank/DDBJ databases">
        <title>Draft genome sequences of Elsinoe sp., causing black scab on jojoba.</title>
        <authorList>
            <person name="Stodart B."/>
            <person name="Jeffress S."/>
            <person name="Ash G."/>
            <person name="Arun Chinnappa K."/>
        </authorList>
    </citation>
    <scope>NUCLEOTIDE SEQUENCE [LARGE SCALE GENOMIC DNA]</scope>
    <source>
        <strain evidence="2 3">Hillstone_2</strain>
    </source>
</reference>
<dbReference type="EMBL" id="PTQR01000076">
    <property type="protein sequence ID" value="TKX21877.1"/>
    <property type="molecule type" value="Genomic_DNA"/>
</dbReference>
<name>A0A4U7B3G2_9PEZI</name>
<evidence type="ECO:0000256" key="1">
    <source>
        <dbReference type="SAM" id="MobiDB-lite"/>
    </source>
</evidence>
<evidence type="ECO:0000313" key="2">
    <source>
        <dbReference type="EMBL" id="TKX21877.1"/>
    </source>
</evidence>
<feature type="compositionally biased region" description="Basic residues" evidence="1">
    <location>
        <begin position="149"/>
        <end position="168"/>
    </location>
</feature>
<gene>
    <name evidence="2" type="ORF">C1H76_5928</name>
</gene>
<organism evidence="2 3">
    <name type="scientific">Elsinoe australis</name>
    <dbReference type="NCBI Taxonomy" id="40998"/>
    <lineage>
        <taxon>Eukaryota</taxon>
        <taxon>Fungi</taxon>
        <taxon>Dikarya</taxon>
        <taxon>Ascomycota</taxon>
        <taxon>Pezizomycotina</taxon>
        <taxon>Dothideomycetes</taxon>
        <taxon>Dothideomycetidae</taxon>
        <taxon>Myriangiales</taxon>
        <taxon>Elsinoaceae</taxon>
        <taxon>Elsinoe</taxon>
    </lineage>
</organism>
<accession>A0A4U7B3G2</accession>
<dbReference type="Proteomes" id="UP000308133">
    <property type="component" value="Unassembled WGS sequence"/>
</dbReference>
<evidence type="ECO:0000313" key="3">
    <source>
        <dbReference type="Proteomes" id="UP000308133"/>
    </source>
</evidence>
<comment type="caution">
    <text evidence="2">The sequence shown here is derived from an EMBL/GenBank/DDBJ whole genome shotgun (WGS) entry which is preliminary data.</text>
</comment>
<protein>
    <submittedName>
        <fullName evidence="2">Uncharacterized protein</fullName>
    </submittedName>
</protein>
<feature type="compositionally biased region" description="Basic and acidic residues" evidence="1">
    <location>
        <begin position="125"/>
        <end position="148"/>
    </location>
</feature>